<keyword evidence="3" id="KW-0862">Zinc</keyword>
<sequence length="170" mass="19556">MNHVLKQAINWQPQALGRLIDIPHPVILTSRWLSKDDCNIMYRPSQEEEDGTVVPLLYSYQTTSLARHLNMYGYQMCLPDATYHDEQLFAECPVCLDVVLPPIWQCAQGQCLGCLRRLTTCPLCRVPIGDARNLELERIAGLRVHNWQYGCSRPMTLEEKVAHEAVYAWK</sequence>
<dbReference type="GO" id="GO:0005737">
    <property type="term" value="C:cytoplasm"/>
    <property type="evidence" value="ECO:0007669"/>
    <property type="project" value="TreeGrafter"/>
</dbReference>
<evidence type="ECO:0000256" key="3">
    <source>
        <dbReference type="ARBA" id="ARBA00022833"/>
    </source>
</evidence>
<evidence type="ECO:0000256" key="2">
    <source>
        <dbReference type="ARBA" id="ARBA00022771"/>
    </source>
</evidence>
<accession>A0A8J9VJZ4</accession>
<dbReference type="SUPFAM" id="SSF57850">
    <property type="entry name" value="RING/U-box"/>
    <property type="match status" value="1"/>
</dbReference>
<evidence type="ECO:0000259" key="5">
    <source>
        <dbReference type="PROSITE" id="PS50089"/>
    </source>
</evidence>
<feature type="domain" description="RING-type" evidence="5">
    <location>
        <begin position="92"/>
        <end position="125"/>
    </location>
</feature>
<keyword evidence="7" id="KW-1185">Reference proteome</keyword>
<dbReference type="GO" id="GO:0043161">
    <property type="term" value="P:proteasome-mediated ubiquitin-dependent protein catabolic process"/>
    <property type="evidence" value="ECO:0007669"/>
    <property type="project" value="TreeGrafter"/>
</dbReference>
<name>A0A8J9VJZ4_BRALA</name>
<gene>
    <name evidence="6" type="primary">SIAH1</name>
    <name evidence="6" type="ORF">BLAG_LOCUS4677</name>
</gene>
<dbReference type="GO" id="GO:0008270">
    <property type="term" value="F:zinc ion binding"/>
    <property type="evidence" value="ECO:0007669"/>
    <property type="project" value="UniProtKB-KW"/>
</dbReference>
<dbReference type="Gene3D" id="3.30.40.10">
    <property type="entry name" value="Zinc/RING finger domain, C3HC4 (zinc finger)"/>
    <property type="match status" value="1"/>
</dbReference>
<keyword evidence="2 4" id="KW-0863">Zinc-finger</keyword>
<dbReference type="Proteomes" id="UP000838412">
    <property type="component" value="Chromosome 11"/>
</dbReference>
<dbReference type="PANTHER" id="PTHR45877:SF2">
    <property type="entry name" value="E3 UBIQUITIN-PROTEIN LIGASE SINA-RELATED"/>
    <property type="match status" value="1"/>
</dbReference>
<dbReference type="EMBL" id="OV696696">
    <property type="protein sequence ID" value="CAH1240860.1"/>
    <property type="molecule type" value="Genomic_DNA"/>
</dbReference>
<proteinExistence type="predicted"/>
<dbReference type="InterPro" id="IPR013083">
    <property type="entry name" value="Znf_RING/FYVE/PHD"/>
</dbReference>
<evidence type="ECO:0000313" key="6">
    <source>
        <dbReference type="EMBL" id="CAH1240860.1"/>
    </source>
</evidence>
<dbReference type="GO" id="GO:0031624">
    <property type="term" value="F:ubiquitin conjugating enzyme binding"/>
    <property type="evidence" value="ECO:0007669"/>
    <property type="project" value="TreeGrafter"/>
</dbReference>
<dbReference type="GO" id="GO:0061630">
    <property type="term" value="F:ubiquitin protein ligase activity"/>
    <property type="evidence" value="ECO:0007669"/>
    <property type="project" value="TreeGrafter"/>
</dbReference>
<dbReference type="InterPro" id="IPR049548">
    <property type="entry name" value="Sina-like_RING"/>
</dbReference>
<dbReference type="OrthoDB" id="941555at2759"/>
<organism evidence="6 7">
    <name type="scientific">Branchiostoma lanceolatum</name>
    <name type="common">Common lancelet</name>
    <name type="synonym">Amphioxus lanceolatum</name>
    <dbReference type="NCBI Taxonomy" id="7740"/>
    <lineage>
        <taxon>Eukaryota</taxon>
        <taxon>Metazoa</taxon>
        <taxon>Chordata</taxon>
        <taxon>Cephalochordata</taxon>
        <taxon>Leptocardii</taxon>
        <taxon>Amphioxiformes</taxon>
        <taxon>Branchiostomatidae</taxon>
        <taxon>Branchiostoma</taxon>
    </lineage>
</organism>
<dbReference type="PROSITE" id="PS50089">
    <property type="entry name" value="ZF_RING_2"/>
    <property type="match status" value="1"/>
</dbReference>
<dbReference type="InterPro" id="IPR001841">
    <property type="entry name" value="Znf_RING"/>
</dbReference>
<dbReference type="AlphaFoldDB" id="A0A8J9VJZ4"/>
<evidence type="ECO:0000256" key="4">
    <source>
        <dbReference type="PROSITE-ProRule" id="PRU00175"/>
    </source>
</evidence>
<evidence type="ECO:0000313" key="7">
    <source>
        <dbReference type="Proteomes" id="UP000838412"/>
    </source>
</evidence>
<dbReference type="PANTHER" id="PTHR45877">
    <property type="entry name" value="E3 UBIQUITIN-PROTEIN LIGASE SIAH2"/>
    <property type="match status" value="1"/>
</dbReference>
<reference evidence="6" key="1">
    <citation type="submission" date="2022-01" db="EMBL/GenBank/DDBJ databases">
        <authorList>
            <person name="Braso-Vives M."/>
        </authorList>
    </citation>
    <scope>NUCLEOTIDE SEQUENCE</scope>
</reference>
<dbReference type="InterPro" id="IPR004162">
    <property type="entry name" value="SINA-like_animal"/>
</dbReference>
<evidence type="ECO:0000256" key="1">
    <source>
        <dbReference type="ARBA" id="ARBA00022723"/>
    </source>
</evidence>
<protein>
    <submittedName>
        <fullName evidence="6">SIAH1 protein</fullName>
    </submittedName>
</protein>
<keyword evidence="1" id="KW-0479">Metal-binding</keyword>
<dbReference type="Pfam" id="PF21362">
    <property type="entry name" value="Sina_RING"/>
    <property type="match status" value="1"/>
</dbReference>